<keyword evidence="3" id="KW-1185">Reference proteome</keyword>
<dbReference type="PANTHER" id="PTHR47331">
    <property type="entry name" value="PHD-TYPE DOMAIN-CONTAINING PROTEIN"/>
    <property type="match status" value="1"/>
</dbReference>
<dbReference type="SUPFAM" id="SSF56672">
    <property type="entry name" value="DNA/RNA polymerases"/>
    <property type="match status" value="1"/>
</dbReference>
<protein>
    <recommendedName>
        <fullName evidence="4">Reverse transcriptase domain-containing protein</fullName>
    </recommendedName>
</protein>
<gene>
    <name evidence="2" type="ORF">GCK32_020510</name>
</gene>
<dbReference type="Pfam" id="PF05380">
    <property type="entry name" value="Peptidase_A17"/>
    <property type="match status" value="1"/>
</dbReference>
<evidence type="ECO:0000256" key="1">
    <source>
        <dbReference type="SAM" id="MobiDB-lite"/>
    </source>
</evidence>
<dbReference type="AlphaFoldDB" id="A0AAN8IKC0"/>
<dbReference type="InterPro" id="IPR005312">
    <property type="entry name" value="DUF1759"/>
</dbReference>
<organism evidence="2 3">
    <name type="scientific">Trichostrongylus colubriformis</name>
    <name type="common">Black scour worm</name>
    <dbReference type="NCBI Taxonomy" id="6319"/>
    <lineage>
        <taxon>Eukaryota</taxon>
        <taxon>Metazoa</taxon>
        <taxon>Ecdysozoa</taxon>
        <taxon>Nematoda</taxon>
        <taxon>Chromadorea</taxon>
        <taxon>Rhabditida</taxon>
        <taxon>Rhabditina</taxon>
        <taxon>Rhabditomorpha</taxon>
        <taxon>Strongyloidea</taxon>
        <taxon>Trichostrongylidae</taxon>
        <taxon>Trichostrongylus</taxon>
    </lineage>
</organism>
<dbReference type="InterPro" id="IPR043502">
    <property type="entry name" value="DNA/RNA_pol_sf"/>
</dbReference>
<evidence type="ECO:0000313" key="2">
    <source>
        <dbReference type="EMBL" id="KAK5976726.1"/>
    </source>
</evidence>
<dbReference type="PANTHER" id="PTHR47331:SF1">
    <property type="entry name" value="GAG-LIKE PROTEIN"/>
    <property type="match status" value="1"/>
</dbReference>
<evidence type="ECO:0000313" key="3">
    <source>
        <dbReference type="Proteomes" id="UP001331761"/>
    </source>
</evidence>
<comment type="caution">
    <text evidence="2">The sequence shown here is derived from an EMBL/GenBank/DDBJ whole genome shotgun (WGS) entry which is preliminary data.</text>
</comment>
<sequence length="802" mass="89746">MSTVATCKANLTKAITAWETVGGKILASVLHPIAAPADVTRVELEERQATIETHLSQVRVALRTLADRRQALLNVLKSSSAQDEDVDACESYDQKDRVDAAVAAAESIATSHTSRLDETKELVKIKSPSSLSDTSDPNVGAQQQSQQQPRVTIVGDNVHQAPTTPVGHNTRPHVLPQRPTDAPNFFSHSMPQYSPTIGGPPYASTMPPVQLGKLTLEPFTGDITQFHRFWCTFELAVHNIPYTPPVYKFLYLQNFLEGEAQVVLQDLDPDECNYDQLVAALKRSTAHRLGLSIRDSHPRTFITFGGHPTTEVSGTAQLTLIDLLGEHFTLELTSKQTITLSQYPLRLSSEDAEFIQHHGLPLPLCSSKSVVPDNLIGIDHYWDILSSESPICLPSGMGPYAADIVAASQHDDDSAIKRLWSLDLIGVADDYNVSLDSKLESRIIREFNETSQFVDGVLYVRFPWRPDHPPLEDNKQLAYCRLMSQFKRLNQTPVAWQQYVKVIEGHITAGFVEEVKEYVFDDPRVYYIPHQAVYKESSATTKLRVVFDASSKRKDACSLNDCIYQGPTLLPELIGILLRARLHPLLLIADVEKAFHQIRLQHSQRDATHFLWLKDTSKPLSADSLRILRFTIPFGVNASPLLLAAAIKLYLHREQCPVDAEISRNTYVDSVILGASSSSEALKKYELAKSIFTRMHMNLREFLCNSTYVNSRIASQDRAINPSRASVLGIRWDFENDSLTIRLKTACTQVNTRRNALRALAATYDPLGLLTPFLVSAKIFIQDLWIQNLGWDTPFEQSQSER</sequence>
<dbReference type="Proteomes" id="UP001331761">
    <property type="component" value="Unassembled WGS sequence"/>
</dbReference>
<dbReference type="InterPro" id="IPR008042">
    <property type="entry name" value="Retrotrans_Pao"/>
</dbReference>
<evidence type="ECO:0008006" key="4">
    <source>
        <dbReference type="Google" id="ProtNLM"/>
    </source>
</evidence>
<name>A0AAN8IKC0_TRICO</name>
<dbReference type="EMBL" id="WIXE01011468">
    <property type="protein sequence ID" value="KAK5976726.1"/>
    <property type="molecule type" value="Genomic_DNA"/>
</dbReference>
<feature type="region of interest" description="Disordered" evidence="1">
    <location>
        <begin position="127"/>
        <end position="150"/>
    </location>
</feature>
<reference evidence="2 3" key="1">
    <citation type="submission" date="2019-10" db="EMBL/GenBank/DDBJ databases">
        <title>Assembly and Annotation for the nematode Trichostrongylus colubriformis.</title>
        <authorList>
            <person name="Martin J."/>
        </authorList>
    </citation>
    <scope>NUCLEOTIDE SEQUENCE [LARGE SCALE GENOMIC DNA]</scope>
    <source>
        <strain evidence="2">G859</strain>
        <tissue evidence="2">Whole worm</tissue>
    </source>
</reference>
<dbReference type="Pfam" id="PF03564">
    <property type="entry name" value="DUF1759"/>
    <property type="match status" value="1"/>
</dbReference>
<accession>A0AAN8IKC0</accession>
<proteinExistence type="predicted"/>